<evidence type="ECO:0000259" key="3">
    <source>
        <dbReference type="PROSITE" id="PS50102"/>
    </source>
</evidence>
<keyword evidence="5" id="KW-1185">Reference proteome</keyword>
<dbReference type="GO" id="GO:0003723">
    <property type="term" value="F:RNA binding"/>
    <property type="evidence" value="ECO:0007669"/>
    <property type="project" value="UniProtKB-UniRule"/>
</dbReference>
<dbReference type="InterPro" id="IPR000504">
    <property type="entry name" value="RRM_dom"/>
</dbReference>
<proteinExistence type="predicted"/>
<dbReference type="SUPFAM" id="SSF54928">
    <property type="entry name" value="RNA-binding domain, RBD"/>
    <property type="match status" value="1"/>
</dbReference>
<comment type="caution">
    <text evidence="4">The sequence shown here is derived from an EMBL/GenBank/DDBJ whole genome shotgun (WGS) entry which is preliminary data.</text>
</comment>
<dbReference type="EMBL" id="JAATJV010159419">
    <property type="protein sequence ID" value="MBZ3871039.1"/>
    <property type="molecule type" value="Genomic_DNA"/>
</dbReference>
<dbReference type="PANTHER" id="PTHR48034">
    <property type="entry name" value="TRANSFORMER-2 SEX-DETERMINING PROTEIN-RELATED"/>
    <property type="match status" value="1"/>
</dbReference>
<evidence type="ECO:0000313" key="5">
    <source>
        <dbReference type="Proteomes" id="UP001166674"/>
    </source>
</evidence>
<accession>A0AA41MFJ0</accession>
<keyword evidence="1 2" id="KW-0694">RNA-binding</keyword>
<sequence length="97" mass="10651">MLEDHFSNFGPISEVVAFKGRETQRPWGFCFINFTNPEHASDAMKVKNGESLDGHQICVEHAGKSGQTPEGMPLGSMDLVADRIGGNQDYGSGWYES</sequence>
<evidence type="ECO:0000256" key="1">
    <source>
        <dbReference type="ARBA" id="ARBA00022884"/>
    </source>
</evidence>
<organism evidence="4 5">
    <name type="scientific">Sciurus carolinensis</name>
    <name type="common">Eastern gray squirrel</name>
    <dbReference type="NCBI Taxonomy" id="30640"/>
    <lineage>
        <taxon>Eukaryota</taxon>
        <taxon>Metazoa</taxon>
        <taxon>Chordata</taxon>
        <taxon>Craniata</taxon>
        <taxon>Vertebrata</taxon>
        <taxon>Euteleostomi</taxon>
        <taxon>Mammalia</taxon>
        <taxon>Eutheria</taxon>
        <taxon>Euarchontoglires</taxon>
        <taxon>Glires</taxon>
        <taxon>Rodentia</taxon>
        <taxon>Sciuromorpha</taxon>
        <taxon>Sciuridae</taxon>
        <taxon>Sciurinae</taxon>
        <taxon>Sciurini</taxon>
        <taxon>Sciurus</taxon>
    </lineage>
</organism>
<dbReference type="InterPro" id="IPR050441">
    <property type="entry name" value="RBM"/>
</dbReference>
<dbReference type="AlphaFoldDB" id="A0AA41MFJ0"/>
<dbReference type="InterPro" id="IPR012677">
    <property type="entry name" value="Nucleotide-bd_a/b_plait_sf"/>
</dbReference>
<dbReference type="Gene3D" id="3.30.70.330">
    <property type="match status" value="1"/>
</dbReference>
<reference evidence="4" key="1">
    <citation type="submission" date="2020-03" db="EMBL/GenBank/DDBJ databases">
        <title>Studies in the Genomics of Life Span.</title>
        <authorList>
            <person name="Glass D."/>
        </authorList>
    </citation>
    <scope>NUCLEOTIDE SEQUENCE</scope>
    <source>
        <strain evidence="4">SUZIE</strain>
        <tissue evidence="4">Muscle</tissue>
    </source>
</reference>
<feature type="domain" description="RRM" evidence="3">
    <location>
        <begin position="1"/>
        <end position="64"/>
    </location>
</feature>
<dbReference type="Pfam" id="PF00076">
    <property type="entry name" value="RRM_1"/>
    <property type="match status" value="1"/>
</dbReference>
<gene>
    <name evidence="4" type="ORF">SUZIE_110945</name>
</gene>
<protein>
    <submittedName>
        <fullName evidence="4">RNA-binding protein 3</fullName>
    </submittedName>
</protein>
<evidence type="ECO:0000313" key="4">
    <source>
        <dbReference type="EMBL" id="MBZ3871039.1"/>
    </source>
</evidence>
<dbReference type="Proteomes" id="UP001166674">
    <property type="component" value="Unassembled WGS sequence"/>
</dbReference>
<dbReference type="PROSITE" id="PS50102">
    <property type="entry name" value="RRM"/>
    <property type="match status" value="1"/>
</dbReference>
<name>A0AA41MFJ0_SCICA</name>
<dbReference type="InterPro" id="IPR035979">
    <property type="entry name" value="RBD_domain_sf"/>
</dbReference>
<evidence type="ECO:0000256" key="2">
    <source>
        <dbReference type="PROSITE-ProRule" id="PRU00176"/>
    </source>
</evidence>